<feature type="non-terminal residue" evidence="1">
    <location>
        <position position="1"/>
    </location>
</feature>
<accession>A0ABT3FBJ8</accession>
<evidence type="ECO:0000313" key="1">
    <source>
        <dbReference type="EMBL" id="MCW1246457.1"/>
    </source>
</evidence>
<proteinExistence type="predicted"/>
<sequence>ASLLANALEQLASIPNMPANPKYMLLEQVLEHLRFFNTTRTVVTSCQIGTMARLAARRASLW</sequence>
<reference evidence="1" key="1">
    <citation type="submission" date="2022-07" db="EMBL/GenBank/DDBJ databases">
        <title>Pseudomonas agronomica sp. nov.: a novel bacterium with biotechnological application in the synthesis of biofertilizers from valorized agricultural residues.</title>
        <authorList>
            <person name="Robas M."/>
            <person name="Fernandez V.M."/>
            <person name="Luna L."/>
            <person name="Provanza A."/>
            <person name="Jimenez P.A."/>
        </authorList>
    </citation>
    <scope>NUCLEOTIDE SEQUENCE</scope>
    <source>
        <strain evidence="1">SAICEU22T</strain>
    </source>
</reference>
<keyword evidence="2" id="KW-1185">Reference proteome</keyword>
<organism evidence="1 2">
    <name type="scientific">Pseudomonas agronomica</name>
    <dbReference type="NCBI Taxonomy" id="2979328"/>
    <lineage>
        <taxon>Bacteria</taxon>
        <taxon>Pseudomonadati</taxon>
        <taxon>Pseudomonadota</taxon>
        <taxon>Gammaproteobacteria</taxon>
        <taxon>Pseudomonadales</taxon>
        <taxon>Pseudomonadaceae</taxon>
        <taxon>Pseudomonas</taxon>
    </lineage>
</organism>
<comment type="caution">
    <text evidence="1">The sequence shown here is derived from an EMBL/GenBank/DDBJ whole genome shotgun (WGS) entry which is preliminary data.</text>
</comment>
<dbReference type="EMBL" id="JAOSHO010000296">
    <property type="protein sequence ID" value="MCW1246457.1"/>
    <property type="molecule type" value="Genomic_DNA"/>
</dbReference>
<name>A0ABT3FBJ8_9PSED</name>
<gene>
    <name evidence="1" type="ORF">OC610_18735</name>
</gene>
<evidence type="ECO:0000313" key="2">
    <source>
        <dbReference type="Proteomes" id="UP001061999"/>
    </source>
</evidence>
<dbReference type="Proteomes" id="UP001061999">
    <property type="component" value="Unassembled WGS sequence"/>
</dbReference>
<protein>
    <submittedName>
        <fullName evidence="1">Uncharacterized protein</fullName>
    </submittedName>
</protein>
<dbReference type="RefSeq" id="WP_264429751.1">
    <property type="nucleotide sequence ID" value="NZ_JAOSHO010000296.1"/>
</dbReference>